<evidence type="ECO:0000256" key="3">
    <source>
        <dbReference type="ARBA" id="ARBA00022729"/>
    </source>
</evidence>
<dbReference type="OrthoDB" id="3223914at2"/>
<keyword evidence="5" id="KW-1133">Transmembrane helix</keyword>
<dbReference type="EMBL" id="MWWQ01000004">
    <property type="protein sequence ID" value="OZG53438.1"/>
    <property type="molecule type" value="Genomic_DNA"/>
</dbReference>
<dbReference type="InterPro" id="IPR041033">
    <property type="entry name" value="SpaA_PFL_dom_1"/>
</dbReference>
<dbReference type="Proteomes" id="UP000216454">
    <property type="component" value="Unassembled WGS sequence"/>
</dbReference>
<organism evidence="7 8">
    <name type="scientific">Pseudoscardovia suis</name>
    <dbReference type="NCBI Taxonomy" id="987063"/>
    <lineage>
        <taxon>Bacteria</taxon>
        <taxon>Bacillati</taxon>
        <taxon>Actinomycetota</taxon>
        <taxon>Actinomycetes</taxon>
        <taxon>Bifidobacteriales</taxon>
        <taxon>Bifidobacteriaceae</taxon>
        <taxon>Pseudoscardovia</taxon>
    </lineage>
</organism>
<evidence type="ECO:0000256" key="2">
    <source>
        <dbReference type="ARBA" id="ARBA00022525"/>
    </source>
</evidence>
<keyword evidence="3" id="KW-0732">Signal</keyword>
<keyword evidence="5" id="KW-0812">Transmembrane</keyword>
<sequence length="579" mass="61600">MSVLAKNKSCRVAVAILSILGMLAAVVALAPQRAIADSSTGASITLQSSDSLANRTFQAWEPIRISSQSSDGSLTVDITDEYLPYVRTAAANLNLPIDKDTTNDRNVTATSSEDDVVEAVSHLAQRQHDGSSDEEARSFAKELQTVLVDNKVAPTKTNDDFVPQSSGARKLSGLDYGWYLIQETTGDNPALPSAQADNSPVSLVMTTPVTGGDVPVTVKSKTPESHKNIVEADHSQQRKAAVVNQNEPIHYQLTFYVPAQWSSQYADKGFWFTMNDTLDSSLVFDHADAIQIGDAFDSTTSDVDFSAANGLYDTSLAPTTTTADGKTLTWAFGDDTGTNLTANVANKALAGKWVKLYYTAHLSQDAPINTAIGNAYDVTYQHSPYSTTGGEKTPTEHPYVYTMNLQVDKIDGSNSAELSGVEFQVYSDEECTKLVKFSSNGSAYEYDPNGAVTTLVTGEDGKINVEGVAGSADGVTYYLKETKAAAGYRALNSAIAVTVSVQGFSDQADLVRTDGTTQTLTYSLAKQGGNTSVSNGVLVVKNYRGLLPSTGAAGIILFAVVGVLLIGGGALMLRRTKKQ</sequence>
<name>A0A261F2W3_9BIFI</name>
<dbReference type="NCBIfam" id="NF033902">
    <property type="entry name" value="iso_D2_wall_anc"/>
    <property type="match status" value="1"/>
</dbReference>
<dbReference type="InterPro" id="IPR019931">
    <property type="entry name" value="LPXTG_anchor"/>
</dbReference>
<dbReference type="Gene3D" id="2.60.40.10">
    <property type="entry name" value="Immunoglobulins"/>
    <property type="match status" value="1"/>
</dbReference>
<gene>
    <name evidence="7" type="ORF">PSSU_0204</name>
</gene>
<feature type="transmembrane region" description="Helical" evidence="5">
    <location>
        <begin position="551"/>
        <end position="573"/>
    </location>
</feature>
<dbReference type="RefSeq" id="WP_157847215.1">
    <property type="nucleotide sequence ID" value="NZ_MWWQ01000004.1"/>
</dbReference>
<dbReference type="NCBIfam" id="TIGR04226">
    <property type="entry name" value="RrgB_K2N_iso_D2"/>
    <property type="match status" value="1"/>
</dbReference>
<reference evidence="7 8" key="1">
    <citation type="journal article" date="2017" name="BMC Genomics">
        <title>Comparative genomic and phylogenomic analyses of the Bifidobacteriaceae family.</title>
        <authorList>
            <person name="Lugli G.A."/>
            <person name="Milani C."/>
            <person name="Turroni F."/>
            <person name="Duranti S."/>
            <person name="Mancabelli L."/>
            <person name="Mangifesta M."/>
            <person name="Ferrario C."/>
            <person name="Modesto M."/>
            <person name="Mattarelli P."/>
            <person name="Jiri K."/>
            <person name="van Sinderen D."/>
            <person name="Ventura M."/>
        </authorList>
    </citation>
    <scope>NUCLEOTIDE SEQUENCE [LARGE SCALE GENOMIC DNA]</scope>
    <source>
        <strain evidence="7 8">DSM 24744</strain>
    </source>
</reference>
<evidence type="ECO:0000256" key="4">
    <source>
        <dbReference type="ARBA" id="ARBA00023088"/>
    </source>
</evidence>
<evidence type="ECO:0000256" key="5">
    <source>
        <dbReference type="SAM" id="Phobius"/>
    </source>
</evidence>
<keyword evidence="2" id="KW-0964">Secreted</keyword>
<dbReference type="PROSITE" id="PS50847">
    <property type="entry name" value="GRAM_POS_ANCHORING"/>
    <property type="match status" value="1"/>
</dbReference>
<protein>
    <submittedName>
        <fullName evidence="7">Cell wall anchor protein</fullName>
    </submittedName>
</protein>
<proteinExistence type="predicted"/>
<keyword evidence="4" id="KW-0572">Peptidoglycan-anchor</keyword>
<evidence type="ECO:0000256" key="1">
    <source>
        <dbReference type="ARBA" id="ARBA00022512"/>
    </source>
</evidence>
<dbReference type="InterPro" id="IPR013783">
    <property type="entry name" value="Ig-like_fold"/>
</dbReference>
<evidence type="ECO:0000259" key="6">
    <source>
        <dbReference type="PROSITE" id="PS50847"/>
    </source>
</evidence>
<accession>A0A261F2W3</accession>
<keyword evidence="5" id="KW-0472">Membrane</keyword>
<dbReference type="Pfam" id="PF17802">
    <property type="entry name" value="SpaA"/>
    <property type="match status" value="1"/>
</dbReference>
<evidence type="ECO:0000313" key="8">
    <source>
        <dbReference type="Proteomes" id="UP000216454"/>
    </source>
</evidence>
<dbReference type="InterPro" id="IPR048052">
    <property type="entry name" value="FM1-like"/>
</dbReference>
<comment type="caution">
    <text evidence="7">The sequence shown here is derived from an EMBL/GenBank/DDBJ whole genome shotgun (WGS) entry which is preliminary data.</text>
</comment>
<dbReference type="InterPro" id="IPR026466">
    <property type="entry name" value="Fim_isopep_form_D2_dom"/>
</dbReference>
<dbReference type="Pfam" id="PF00746">
    <property type="entry name" value="Gram_pos_anchor"/>
    <property type="match status" value="1"/>
</dbReference>
<dbReference type="Gene3D" id="2.60.40.740">
    <property type="match status" value="1"/>
</dbReference>
<keyword evidence="1" id="KW-0134">Cell wall</keyword>
<dbReference type="NCBIfam" id="TIGR01167">
    <property type="entry name" value="LPXTG_anchor"/>
    <property type="match status" value="1"/>
</dbReference>
<keyword evidence="8" id="KW-1185">Reference proteome</keyword>
<evidence type="ECO:0000313" key="7">
    <source>
        <dbReference type="EMBL" id="OZG53438.1"/>
    </source>
</evidence>
<dbReference type="AlphaFoldDB" id="A0A261F2W3"/>
<dbReference type="GO" id="GO:0005975">
    <property type="term" value="P:carbohydrate metabolic process"/>
    <property type="evidence" value="ECO:0007669"/>
    <property type="project" value="UniProtKB-ARBA"/>
</dbReference>
<feature type="domain" description="Gram-positive cocci surface proteins LPxTG" evidence="6">
    <location>
        <begin position="547"/>
        <end position="579"/>
    </location>
</feature>